<dbReference type="Gene3D" id="3.50.30.50">
    <property type="entry name" value="Putative cyclase"/>
    <property type="match status" value="1"/>
</dbReference>
<sequence>MRIANMIDLSQELYHNCPVLPEFEPPKLDYLLVGARDGWTLERVTMNLHSGTHMDAPAHLGDFSLTLDRIPVERFQGEALFVPLNGKREGEPITAADLEPYRERMHDGTVVLLYTGWGEKRSWSKEWVYGSPYLSNEAARLLVAGGVRGVGIDHFSIGGTGDENRETHRILLGASIWVAEGLQLNDPELAEGSWHVFAMPVKIRDSSGAPARVVAIRTEG</sequence>
<gene>
    <name evidence="1" type="ORF">DLM86_11515</name>
</gene>
<accession>A0A2V5KYQ5</accession>
<dbReference type="EMBL" id="QJVJ01000004">
    <property type="protein sequence ID" value="PYI55146.1"/>
    <property type="molecule type" value="Genomic_DNA"/>
</dbReference>
<dbReference type="InterPro" id="IPR037175">
    <property type="entry name" value="KFase_sf"/>
</dbReference>
<proteinExistence type="predicted"/>
<dbReference type="GO" id="GO:0004061">
    <property type="term" value="F:arylformamidase activity"/>
    <property type="evidence" value="ECO:0007669"/>
    <property type="project" value="InterPro"/>
</dbReference>
<dbReference type="RefSeq" id="WP_110840139.1">
    <property type="nucleotide sequence ID" value="NZ_QJVJ01000004.1"/>
</dbReference>
<dbReference type="InterPro" id="IPR007325">
    <property type="entry name" value="KFase/CYL"/>
</dbReference>
<dbReference type="PANTHER" id="PTHR31118">
    <property type="entry name" value="CYCLASE-LIKE PROTEIN 2"/>
    <property type="match status" value="1"/>
</dbReference>
<protein>
    <submittedName>
        <fullName evidence="1">Cyclase family protein</fullName>
    </submittedName>
</protein>
<dbReference type="AlphaFoldDB" id="A0A2V5KYQ5"/>
<keyword evidence="2" id="KW-1185">Reference proteome</keyword>
<name>A0A2V5KYQ5_9BACL</name>
<dbReference type="GO" id="GO:0019441">
    <property type="term" value="P:L-tryptophan catabolic process to kynurenine"/>
    <property type="evidence" value="ECO:0007669"/>
    <property type="project" value="InterPro"/>
</dbReference>
<dbReference type="SUPFAM" id="SSF102198">
    <property type="entry name" value="Putative cyclase"/>
    <property type="match status" value="1"/>
</dbReference>
<dbReference type="Proteomes" id="UP000247476">
    <property type="component" value="Unassembled WGS sequence"/>
</dbReference>
<comment type="caution">
    <text evidence="1">The sequence shown here is derived from an EMBL/GenBank/DDBJ whole genome shotgun (WGS) entry which is preliminary data.</text>
</comment>
<dbReference type="OrthoDB" id="9796085at2"/>
<evidence type="ECO:0000313" key="2">
    <source>
        <dbReference type="Proteomes" id="UP000247476"/>
    </source>
</evidence>
<dbReference type="PANTHER" id="PTHR31118:SF12">
    <property type="entry name" value="CYCLASE-LIKE PROTEIN 2"/>
    <property type="match status" value="1"/>
</dbReference>
<evidence type="ECO:0000313" key="1">
    <source>
        <dbReference type="EMBL" id="PYI55146.1"/>
    </source>
</evidence>
<reference evidence="1 2" key="1">
    <citation type="submission" date="2018-05" db="EMBL/GenBank/DDBJ databases">
        <title>Paenibacillus flagellatus sp. nov., isolated from selenium mineral soil.</title>
        <authorList>
            <person name="Dai X."/>
        </authorList>
    </citation>
    <scope>NUCLEOTIDE SEQUENCE [LARGE SCALE GENOMIC DNA]</scope>
    <source>
        <strain evidence="1 2">DXL2</strain>
    </source>
</reference>
<dbReference type="Pfam" id="PF04199">
    <property type="entry name" value="Cyclase"/>
    <property type="match status" value="1"/>
</dbReference>
<organism evidence="1 2">
    <name type="scientific">Paenibacillus flagellatus</name>
    <dbReference type="NCBI Taxonomy" id="2211139"/>
    <lineage>
        <taxon>Bacteria</taxon>
        <taxon>Bacillati</taxon>
        <taxon>Bacillota</taxon>
        <taxon>Bacilli</taxon>
        <taxon>Bacillales</taxon>
        <taxon>Paenibacillaceae</taxon>
        <taxon>Paenibacillus</taxon>
    </lineage>
</organism>